<dbReference type="AlphaFoldDB" id="A0A8J7W5E7"/>
<dbReference type="RefSeq" id="WP_227019503.1">
    <property type="nucleotide sequence ID" value="NZ_JAGSND010000012.1"/>
</dbReference>
<keyword evidence="2" id="KW-1003">Cell membrane</keyword>
<feature type="transmembrane region" description="Helical" evidence="6">
    <location>
        <begin position="58"/>
        <end position="78"/>
    </location>
</feature>
<dbReference type="PANTHER" id="PTHR40060">
    <property type="entry name" value="UPF0316 PROTEIN YEBE"/>
    <property type="match status" value="1"/>
</dbReference>
<evidence type="ECO:0000259" key="8">
    <source>
        <dbReference type="Pfam" id="PF18955"/>
    </source>
</evidence>
<protein>
    <submittedName>
        <fullName evidence="9">Uncharacterized protein</fullName>
    </submittedName>
</protein>
<evidence type="ECO:0000256" key="2">
    <source>
        <dbReference type="ARBA" id="ARBA00022475"/>
    </source>
</evidence>
<dbReference type="NCBIfam" id="NF003194">
    <property type="entry name" value="PRK04164.1-5"/>
    <property type="match status" value="1"/>
</dbReference>
<keyword evidence="10" id="KW-1185">Reference proteome</keyword>
<dbReference type="InterPro" id="IPR044035">
    <property type="entry name" value="DUF5698"/>
</dbReference>
<dbReference type="Pfam" id="PF18955">
    <property type="entry name" value="DUF5698"/>
    <property type="match status" value="1"/>
</dbReference>
<evidence type="ECO:0000259" key="7">
    <source>
        <dbReference type="Pfam" id="PF10035"/>
    </source>
</evidence>
<keyword evidence="3 6" id="KW-0812">Transmembrane</keyword>
<reference evidence="9" key="1">
    <citation type="submission" date="2021-04" db="EMBL/GenBank/DDBJ databases">
        <title>Sinoanaerobacter chloroacetimidivorans sp. nov., an obligate anaerobic bacterium isolated from anaerobic sludge.</title>
        <authorList>
            <person name="Bao Y."/>
        </authorList>
    </citation>
    <scope>NUCLEOTIDE SEQUENCE</scope>
    <source>
        <strain evidence="9">BAD-6</strain>
    </source>
</reference>
<accession>A0A8J7W5E7</accession>
<name>A0A8J7W5E7_9FIRM</name>
<dbReference type="Proteomes" id="UP000675664">
    <property type="component" value="Unassembled WGS sequence"/>
</dbReference>
<keyword evidence="4 6" id="KW-1133">Transmembrane helix</keyword>
<evidence type="ECO:0000256" key="1">
    <source>
        <dbReference type="ARBA" id="ARBA00004651"/>
    </source>
</evidence>
<keyword evidence="5 6" id="KW-0472">Membrane</keyword>
<feature type="domain" description="DUF2179" evidence="7">
    <location>
        <begin position="110"/>
        <end position="157"/>
    </location>
</feature>
<feature type="transmembrane region" description="Helical" evidence="6">
    <location>
        <begin position="31"/>
        <end position="52"/>
    </location>
</feature>
<sequence>MEKVLLVFMIQLIYIPLLVLRTNFMVRNKCSIAAIFGFLESLIYIFGLSLVLTGQKDFLTMLTYACGFGIGICLGGFIEKKLAIGNIIVTVNIKRKNEDLICHLRDCDFHFTVFEGTGIDGTRYKFDILTTRHKEMELIKAIESYEPESFIVVSEPRKHKTRENHKLK</sequence>
<feature type="transmembrane region" description="Helical" evidence="6">
    <location>
        <begin position="6"/>
        <end position="24"/>
    </location>
</feature>
<dbReference type="Pfam" id="PF10035">
    <property type="entry name" value="DUF2179"/>
    <property type="match status" value="1"/>
</dbReference>
<proteinExistence type="predicted"/>
<gene>
    <name evidence="9" type="ORF">KCX82_15905</name>
</gene>
<dbReference type="InterPro" id="IPR019264">
    <property type="entry name" value="DUF2179"/>
</dbReference>
<comment type="caution">
    <text evidence="9">The sequence shown here is derived from an EMBL/GenBank/DDBJ whole genome shotgun (WGS) entry which is preliminary data.</text>
</comment>
<evidence type="ECO:0000313" key="10">
    <source>
        <dbReference type="Proteomes" id="UP000675664"/>
    </source>
</evidence>
<dbReference type="EMBL" id="JAGSND010000012">
    <property type="protein sequence ID" value="MBR0599371.1"/>
    <property type="molecule type" value="Genomic_DNA"/>
</dbReference>
<dbReference type="InterPro" id="IPR022930">
    <property type="entry name" value="UPF0316"/>
</dbReference>
<feature type="domain" description="DUF5698" evidence="8">
    <location>
        <begin position="20"/>
        <end position="75"/>
    </location>
</feature>
<evidence type="ECO:0000256" key="4">
    <source>
        <dbReference type="ARBA" id="ARBA00022989"/>
    </source>
</evidence>
<reference evidence="9" key="2">
    <citation type="submission" date="2021-04" db="EMBL/GenBank/DDBJ databases">
        <authorList>
            <person name="Liu J."/>
        </authorList>
    </citation>
    <scope>NUCLEOTIDE SEQUENCE</scope>
    <source>
        <strain evidence="9">BAD-6</strain>
    </source>
</reference>
<evidence type="ECO:0000256" key="6">
    <source>
        <dbReference type="SAM" id="Phobius"/>
    </source>
</evidence>
<evidence type="ECO:0000313" key="9">
    <source>
        <dbReference type="EMBL" id="MBR0599371.1"/>
    </source>
</evidence>
<comment type="subcellular location">
    <subcellularLocation>
        <location evidence="1">Cell membrane</location>
        <topology evidence="1">Multi-pass membrane protein</topology>
    </subcellularLocation>
</comment>
<evidence type="ECO:0000256" key="5">
    <source>
        <dbReference type="ARBA" id="ARBA00023136"/>
    </source>
</evidence>
<dbReference type="PANTHER" id="PTHR40060:SF1">
    <property type="entry name" value="UPF0316 PROTEIN YEBE"/>
    <property type="match status" value="1"/>
</dbReference>
<dbReference type="CDD" id="cd16381">
    <property type="entry name" value="YitT_C_like_1"/>
    <property type="match status" value="1"/>
</dbReference>
<organism evidence="9 10">
    <name type="scientific">Sinanaerobacter chloroacetimidivorans</name>
    <dbReference type="NCBI Taxonomy" id="2818044"/>
    <lineage>
        <taxon>Bacteria</taxon>
        <taxon>Bacillati</taxon>
        <taxon>Bacillota</taxon>
        <taxon>Clostridia</taxon>
        <taxon>Peptostreptococcales</taxon>
        <taxon>Anaerovoracaceae</taxon>
        <taxon>Sinanaerobacter</taxon>
    </lineage>
</organism>
<evidence type="ECO:0000256" key="3">
    <source>
        <dbReference type="ARBA" id="ARBA00022692"/>
    </source>
</evidence>